<evidence type="ECO:0000256" key="8">
    <source>
        <dbReference type="ARBA" id="ARBA00022741"/>
    </source>
</evidence>
<evidence type="ECO:0000313" key="19">
    <source>
        <dbReference type="EMBL" id="KMZ64727.1"/>
    </source>
</evidence>
<comment type="catalytic activity">
    <reaction evidence="14">
        <text>L-seryl-[protein] + ATP = O-phospho-L-seryl-[protein] + ADP + H(+)</text>
        <dbReference type="Rhea" id="RHEA:17989"/>
        <dbReference type="Rhea" id="RHEA-COMP:9863"/>
        <dbReference type="Rhea" id="RHEA-COMP:11604"/>
        <dbReference type="ChEBI" id="CHEBI:15378"/>
        <dbReference type="ChEBI" id="CHEBI:29999"/>
        <dbReference type="ChEBI" id="CHEBI:30616"/>
        <dbReference type="ChEBI" id="CHEBI:83421"/>
        <dbReference type="ChEBI" id="CHEBI:456216"/>
        <dbReference type="EC" id="2.7.11.1"/>
    </reaction>
</comment>
<dbReference type="GO" id="GO:0016020">
    <property type="term" value="C:membrane"/>
    <property type="evidence" value="ECO:0007669"/>
    <property type="project" value="UniProtKB-SubCell"/>
</dbReference>
<keyword evidence="20" id="KW-1185">Reference proteome</keyword>
<dbReference type="Pfam" id="PF00069">
    <property type="entry name" value="Pkinase"/>
    <property type="match status" value="1"/>
</dbReference>
<dbReference type="InterPro" id="IPR017441">
    <property type="entry name" value="Protein_kinase_ATP_BS"/>
</dbReference>
<dbReference type="CDD" id="cd05117">
    <property type="entry name" value="STKc_CAMK"/>
    <property type="match status" value="1"/>
</dbReference>
<evidence type="ECO:0000256" key="11">
    <source>
        <dbReference type="ARBA" id="ARBA00022840"/>
    </source>
</evidence>
<dbReference type="InterPro" id="IPR002048">
    <property type="entry name" value="EF_hand_dom"/>
</dbReference>
<dbReference type="InterPro" id="IPR011009">
    <property type="entry name" value="Kinase-like_dom_sf"/>
</dbReference>
<dbReference type="InterPro" id="IPR018247">
    <property type="entry name" value="EF_Hand_1_Ca_BS"/>
</dbReference>
<keyword evidence="7" id="KW-0677">Repeat</keyword>
<keyword evidence="8 15" id="KW-0547">Nucleotide-binding</keyword>
<comment type="subcellular location">
    <subcellularLocation>
        <location evidence="1">Membrane</location>
        <topology evidence="1">Lipid-anchor</topology>
    </subcellularLocation>
</comment>
<dbReference type="InterPro" id="IPR011992">
    <property type="entry name" value="EF-hand-dom_pair"/>
</dbReference>
<reference evidence="20" key="1">
    <citation type="journal article" date="2016" name="Nature">
        <title>The genome of the seagrass Zostera marina reveals angiosperm adaptation to the sea.</title>
        <authorList>
            <person name="Olsen J.L."/>
            <person name="Rouze P."/>
            <person name="Verhelst B."/>
            <person name="Lin Y.-C."/>
            <person name="Bayer T."/>
            <person name="Collen J."/>
            <person name="Dattolo E."/>
            <person name="De Paoli E."/>
            <person name="Dittami S."/>
            <person name="Maumus F."/>
            <person name="Michel G."/>
            <person name="Kersting A."/>
            <person name="Lauritano C."/>
            <person name="Lohaus R."/>
            <person name="Toepel M."/>
            <person name="Tonon T."/>
            <person name="Vanneste K."/>
            <person name="Amirebrahimi M."/>
            <person name="Brakel J."/>
            <person name="Bostroem C."/>
            <person name="Chovatia M."/>
            <person name="Grimwood J."/>
            <person name="Jenkins J.W."/>
            <person name="Jueterbock A."/>
            <person name="Mraz A."/>
            <person name="Stam W.T."/>
            <person name="Tice H."/>
            <person name="Bornberg-Bauer E."/>
            <person name="Green P.J."/>
            <person name="Pearson G.A."/>
            <person name="Procaccini G."/>
            <person name="Duarte C.M."/>
            <person name="Schmutz J."/>
            <person name="Reusch T.B.H."/>
            <person name="Van de Peer Y."/>
        </authorList>
    </citation>
    <scope>NUCLEOTIDE SEQUENCE [LARGE SCALE GENOMIC DNA]</scope>
    <source>
        <strain evidence="20">cv. Finnish</strain>
    </source>
</reference>
<feature type="region of interest" description="Disordered" evidence="16">
    <location>
        <begin position="15"/>
        <end position="42"/>
    </location>
</feature>
<dbReference type="FunFam" id="3.30.200.20:FF:000042">
    <property type="entry name" value="Aurora kinase A"/>
    <property type="match status" value="1"/>
</dbReference>
<evidence type="ECO:0000256" key="12">
    <source>
        <dbReference type="ARBA" id="ARBA00023288"/>
    </source>
</evidence>
<comment type="catalytic activity">
    <reaction evidence="13">
        <text>L-threonyl-[protein] + ATP = O-phospho-L-threonyl-[protein] + ADP + H(+)</text>
        <dbReference type="Rhea" id="RHEA:46608"/>
        <dbReference type="Rhea" id="RHEA-COMP:11060"/>
        <dbReference type="Rhea" id="RHEA-COMP:11605"/>
        <dbReference type="ChEBI" id="CHEBI:15378"/>
        <dbReference type="ChEBI" id="CHEBI:30013"/>
        <dbReference type="ChEBI" id="CHEBI:30616"/>
        <dbReference type="ChEBI" id="CHEBI:61977"/>
        <dbReference type="ChEBI" id="CHEBI:456216"/>
        <dbReference type="EC" id="2.7.11.1"/>
    </reaction>
</comment>
<dbReference type="OMA" id="LVNCKSY"/>
<evidence type="ECO:0000256" key="14">
    <source>
        <dbReference type="ARBA" id="ARBA00048679"/>
    </source>
</evidence>
<dbReference type="Gene3D" id="1.10.238.10">
    <property type="entry name" value="EF-hand"/>
    <property type="match status" value="2"/>
</dbReference>
<dbReference type="PROSITE" id="PS00107">
    <property type="entry name" value="PROTEIN_KINASE_ATP"/>
    <property type="match status" value="1"/>
</dbReference>
<dbReference type="GO" id="GO:0005516">
    <property type="term" value="F:calmodulin binding"/>
    <property type="evidence" value="ECO:0000318"/>
    <property type="project" value="GO_Central"/>
</dbReference>
<feature type="domain" description="EF-hand" evidence="18">
    <location>
        <begin position="400"/>
        <end position="435"/>
    </location>
</feature>
<evidence type="ECO:0000256" key="4">
    <source>
        <dbReference type="ARBA" id="ARBA00022679"/>
    </source>
</evidence>
<dbReference type="EC" id="2.7.11.1" evidence="2"/>
<evidence type="ECO:0000256" key="6">
    <source>
        <dbReference type="ARBA" id="ARBA00022723"/>
    </source>
</evidence>
<dbReference type="Gene3D" id="3.30.200.20">
    <property type="entry name" value="Phosphorylase Kinase, domain 1"/>
    <property type="match status" value="1"/>
</dbReference>
<evidence type="ECO:0000256" key="5">
    <source>
        <dbReference type="ARBA" id="ARBA00022707"/>
    </source>
</evidence>
<keyword evidence="4" id="KW-0808">Transferase</keyword>
<dbReference type="Proteomes" id="UP000036987">
    <property type="component" value="Unassembled WGS sequence"/>
</dbReference>
<keyword evidence="12" id="KW-0449">Lipoprotein</keyword>
<evidence type="ECO:0000256" key="15">
    <source>
        <dbReference type="PROSITE-ProRule" id="PRU10141"/>
    </source>
</evidence>
<evidence type="ECO:0000256" key="9">
    <source>
        <dbReference type="ARBA" id="ARBA00022777"/>
    </source>
</evidence>
<dbReference type="GO" id="GO:0005524">
    <property type="term" value="F:ATP binding"/>
    <property type="evidence" value="ECO:0007669"/>
    <property type="project" value="UniProtKB-UniRule"/>
</dbReference>
<dbReference type="SMART" id="SM00220">
    <property type="entry name" value="S_TKc"/>
    <property type="match status" value="1"/>
</dbReference>
<dbReference type="Pfam" id="PF13499">
    <property type="entry name" value="EF-hand_7"/>
    <property type="match status" value="2"/>
</dbReference>
<dbReference type="PANTHER" id="PTHR24349">
    <property type="entry name" value="SERINE/THREONINE-PROTEIN KINASE"/>
    <property type="match status" value="1"/>
</dbReference>
<dbReference type="PROSITE" id="PS50011">
    <property type="entry name" value="PROTEIN_KINASE_DOM"/>
    <property type="match status" value="1"/>
</dbReference>
<evidence type="ECO:0000256" key="16">
    <source>
        <dbReference type="SAM" id="MobiDB-lite"/>
    </source>
</evidence>
<dbReference type="AlphaFoldDB" id="A0A0K9P900"/>
<accession>A0A0K9P900</accession>
<dbReference type="GO" id="GO:0005737">
    <property type="term" value="C:cytoplasm"/>
    <property type="evidence" value="ECO:0000318"/>
    <property type="project" value="GO_Central"/>
</dbReference>
<dbReference type="Gene3D" id="1.10.510.10">
    <property type="entry name" value="Transferase(Phosphotransferase) domain 1"/>
    <property type="match status" value="1"/>
</dbReference>
<feature type="compositionally biased region" description="Polar residues" evidence="16">
    <location>
        <begin position="15"/>
        <end position="28"/>
    </location>
</feature>
<evidence type="ECO:0000313" key="20">
    <source>
        <dbReference type="Proteomes" id="UP000036987"/>
    </source>
</evidence>
<keyword evidence="9 19" id="KW-0418">Kinase</keyword>
<evidence type="ECO:0000259" key="18">
    <source>
        <dbReference type="PROSITE" id="PS50222"/>
    </source>
</evidence>
<gene>
    <name evidence="19" type="ORF">ZOSMA_34G00020</name>
</gene>
<evidence type="ECO:0000256" key="3">
    <source>
        <dbReference type="ARBA" id="ARBA00022527"/>
    </source>
</evidence>
<dbReference type="GO" id="GO:0009931">
    <property type="term" value="F:calcium-dependent protein serine/threonine kinase activity"/>
    <property type="evidence" value="ECO:0000318"/>
    <property type="project" value="GO_Central"/>
</dbReference>
<protein>
    <recommendedName>
        <fullName evidence="2">non-specific serine/threonine protein kinase</fullName>
        <ecNumber evidence="2">2.7.11.1</ecNumber>
    </recommendedName>
</protein>
<dbReference type="SUPFAM" id="SSF47473">
    <property type="entry name" value="EF-hand"/>
    <property type="match status" value="1"/>
</dbReference>
<dbReference type="SUPFAM" id="SSF56112">
    <property type="entry name" value="Protein kinase-like (PK-like)"/>
    <property type="match status" value="1"/>
</dbReference>
<evidence type="ECO:0000259" key="17">
    <source>
        <dbReference type="PROSITE" id="PS50011"/>
    </source>
</evidence>
<comment type="caution">
    <text evidence="19">The sequence shown here is derived from an EMBL/GenBank/DDBJ whole genome shotgun (WGS) entry which is preliminary data.</text>
</comment>
<dbReference type="PROSITE" id="PS50222">
    <property type="entry name" value="EF_HAND_2"/>
    <property type="match status" value="4"/>
</dbReference>
<evidence type="ECO:0000256" key="1">
    <source>
        <dbReference type="ARBA" id="ARBA00004635"/>
    </source>
</evidence>
<dbReference type="InterPro" id="IPR008271">
    <property type="entry name" value="Ser/Thr_kinase_AS"/>
</dbReference>
<dbReference type="PROSITE" id="PS00108">
    <property type="entry name" value="PROTEIN_KINASE_ST"/>
    <property type="match status" value="1"/>
</dbReference>
<dbReference type="SMART" id="SM00054">
    <property type="entry name" value="EFh"/>
    <property type="match status" value="4"/>
</dbReference>
<dbReference type="OrthoDB" id="40902at2759"/>
<dbReference type="GO" id="GO:0005509">
    <property type="term" value="F:calcium ion binding"/>
    <property type="evidence" value="ECO:0007669"/>
    <property type="project" value="InterPro"/>
</dbReference>
<evidence type="ECO:0000256" key="10">
    <source>
        <dbReference type="ARBA" id="ARBA00022837"/>
    </source>
</evidence>
<keyword evidence="10" id="KW-0106">Calcium</keyword>
<keyword evidence="11 15" id="KW-0067">ATP-binding</keyword>
<dbReference type="GO" id="GO:0035556">
    <property type="term" value="P:intracellular signal transduction"/>
    <property type="evidence" value="ECO:0000318"/>
    <property type="project" value="GO_Central"/>
</dbReference>
<dbReference type="InterPro" id="IPR050205">
    <property type="entry name" value="CDPK_Ser/Thr_kinases"/>
</dbReference>
<evidence type="ECO:0000256" key="7">
    <source>
        <dbReference type="ARBA" id="ARBA00022737"/>
    </source>
</evidence>
<feature type="binding site" evidence="15">
    <location>
        <position position="92"/>
    </location>
    <ligand>
        <name>ATP</name>
        <dbReference type="ChEBI" id="CHEBI:30616"/>
    </ligand>
</feature>
<feature type="domain" description="Protein kinase" evidence="17">
    <location>
        <begin position="63"/>
        <end position="320"/>
    </location>
</feature>
<feature type="domain" description="EF-hand" evidence="18">
    <location>
        <begin position="363"/>
        <end position="398"/>
    </location>
</feature>
<dbReference type="PROSITE" id="PS00018">
    <property type="entry name" value="EF_HAND_1"/>
    <property type="match status" value="4"/>
</dbReference>
<dbReference type="InterPro" id="IPR000719">
    <property type="entry name" value="Prot_kinase_dom"/>
</dbReference>
<feature type="domain" description="EF-hand" evidence="18">
    <location>
        <begin position="482"/>
        <end position="507"/>
    </location>
</feature>
<name>A0A0K9P900_ZOSMR</name>
<proteinExistence type="predicted"/>
<dbReference type="FunFam" id="1.10.238.10:FF:000158">
    <property type="entry name" value="Calcium-dependent protein kinase 28"/>
    <property type="match status" value="1"/>
</dbReference>
<feature type="domain" description="EF-hand" evidence="18">
    <location>
        <begin position="442"/>
        <end position="477"/>
    </location>
</feature>
<dbReference type="EMBL" id="LFYR01001099">
    <property type="protein sequence ID" value="KMZ64727.1"/>
    <property type="molecule type" value="Genomic_DNA"/>
</dbReference>
<organism evidence="19 20">
    <name type="scientific">Zostera marina</name>
    <name type="common">Eelgrass</name>
    <dbReference type="NCBI Taxonomy" id="29655"/>
    <lineage>
        <taxon>Eukaryota</taxon>
        <taxon>Viridiplantae</taxon>
        <taxon>Streptophyta</taxon>
        <taxon>Embryophyta</taxon>
        <taxon>Tracheophyta</taxon>
        <taxon>Spermatophyta</taxon>
        <taxon>Magnoliopsida</taxon>
        <taxon>Liliopsida</taxon>
        <taxon>Zosteraceae</taxon>
        <taxon>Zostera</taxon>
    </lineage>
</organism>
<keyword evidence="6" id="KW-0479">Metal-binding</keyword>
<sequence>MGNCIVFRQTKSVVTQAATTSHRPNTPARQHRHEQRKHQDGDKMVASGMKMDFGYDKNFGERYVLGKLLGHGQFGYTFVGTDKINGDRVAVKRIDKNKMMGVKDVKREVNILRELTGHENVVQFHNAYEDDTYVYIVMELCEGGELLERILSKKNSRYSEIDAAEIVRQMLKVAAQCHLHGLVHRDMKPENFLLESKEEDSRLKATDFGLSDYIKPEKKFSDIVGSAYYVAPEVLKRRSGPESDVWSIGVITYILLCGRRPFWGRTEDGIFNSVLKNKPDFKSKPWPHISDSAKDFVKKLLVKSPSVRLTASQALSHPWVRENGDASEIPLDISVLSNLRKFMTYNGLKQFALGALASTLNKEELADIRDQFDVIDVDKNGTISLDEMSQALAKYRPWKLKERHVREILQAIDTNTDGLVDFSEFVTATLRVHQMEVHDSDKWKLLSQTAFDQFDKDKDGFITPEELKMHAGLLGSINSSLEEADTDKDGKLSLAEFRKLLKPANIHHQPSPSSKRNRHQ</sequence>
<dbReference type="FunFam" id="1.10.510.10:FF:000225">
    <property type="entry name" value="calcium-dependent protein kinase 28-like"/>
    <property type="match status" value="1"/>
</dbReference>
<keyword evidence="3" id="KW-0723">Serine/threonine-protein kinase</keyword>
<dbReference type="STRING" id="29655.A0A0K9P900"/>
<keyword evidence="5" id="KW-0519">Myristate</keyword>
<evidence type="ECO:0000256" key="13">
    <source>
        <dbReference type="ARBA" id="ARBA00047899"/>
    </source>
</evidence>
<evidence type="ECO:0000256" key="2">
    <source>
        <dbReference type="ARBA" id="ARBA00012513"/>
    </source>
</evidence>
<dbReference type="GO" id="GO:0005634">
    <property type="term" value="C:nucleus"/>
    <property type="evidence" value="ECO:0000318"/>
    <property type="project" value="GO_Central"/>
</dbReference>
<dbReference type="GO" id="GO:0004683">
    <property type="term" value="F:calcium/calmodulin-dependent protein kinase activity"/>
    <property type="evidence" value="ECO:0000318"/>
    <property type="project" value="GO_Central"/>
</dbReference>